<sequence length="124" mass="13884">MGKKLQTFSLRQGIELPQDEEFDIWLEQLYGDAAISQEFVATCRTLGLQPSEKGKLREWLQDLVVRSRGVFIGESSLVVTQGAAKFNTFLSIALSGKCSRIFDFAVVVWNLSVGWKDNIHFAVG</sequence>
<organism evidence="1 2">
    <name type="scientific">Aetokthonos hydrillicola Thurmond2011</name>
    <dbReference type="NCBI Taxonomy" id="2712845"/>
    <lineage>
        <taxon>Bacteria</taxon>
        <taxon>Bacillati</taxon>
        <taxon>Cyanobacteriota</taxon>
        <taxon>Cyanophyceae</taxon>
        <taxon>Nostocales</taxon>
        <taxon>Hapalosiphonaceae</taxon>
        <taxon>Aetokthonos</taxon>
    </lineage>
</organism>
<evidence type="ECO:0000313" key="1">
    <source>
        <dbReference type="EMBL" id="MDR9900147.1"/>
    </source>
</evidence>
<comment type="caution">
    <text evidence="1">The sequence shown here is derived from an EMBL/GenBank/DDBJ whole genome shotgun (WGS) entry which is preliminary data.</text>
</comment>
<name>A0AAP5IGT6_9CYAN</name>
<evidence type="ECO:0000313" key="2">
    <source>
        <dbReference type="Proteomes" id="UP000667802"/>
    </source>
</evidence>
<dbReference type="AlphaFoldDB" id="A0AAP5IGT6"/>
<dbReference type="Proteomes" id="UP000667802">
    <property type="component" value="Unassembled WGS sequence"/>
</dbReference>
<reference evidence="2" key="1">
    <citation type="journal article" date="2021" name="Science">
        <title>Hunting the eagle killer: A cyanobacterial neurotoxin causes vacuolar myelinopathy.</title>
        <authorList>
            <person name="Breinlinger S."/>
            <person name="Phillips T.J."/>
            <person name="Haram B.N."/>
            <person name="Mares J."/>
            <person name="Martinez Yerena J.A."/>
            <person name="Hrouzek P."/>
            <person name="Sobotka R."/>
            <person name="Henderson W.M."/>
            <person name="Schmieder P."/>
            <person name="Williams S.M."/>
            <person name="Lauderdale J.D."/>
            <person name="Wilde H.D."/>
            <person name="Gerrin W."/>
            <person name="Kust A."/>
            <person name="Washington J.W."/>
            <person name="Wagner C."/>
            <person name="Geier B."/>
            <person name="Liebeke M."/>
            <person name="Enke H."/>
            <person name="Niedermeyer T.H.J."/>
            <person name="Wilde S.B."/>
        </authorList>
    </citation>
    <scope>NUCLEOTIDE SEQUENCE [LARGE SCALE GENOMIC DNA]</scope>
    <source>
        <strain evidence="2">Thurmond2011</strain>
    </source>
</reference>
<keyword evidence="2" id="KW-1185">Reference proteome</keyword>
<dbReference type="RefSeq" id="WP_208341510.1">
    <property type="nucleotide sequence ID" value="NZ_CAWQFN010000908.1"/>
</dbReference>
<accession>A0AAP5IGT6</accession>
<dbReference type="EMBL" id="JAALHA020000031">
    <property type="protein sequence ID" value="MDR9900147.1"/>
    <property type="molecule type" value="Genomic_DNA"/>
</dbReference>
<protein>
    <submittedName>
        <fullName evidence="1">Uncharacterized protein</fullName>
    </submittedName>
</protein>
<proteinExistence type="predicted"/>
<gene>
    <name evidence="1" type="ORF">G7B40_037200</name>
</gene>